<dbReference type="EMBL" id="MN310372">
    <property type="protein sequence ID" value="QFX76646.1"/>
    <property type="molecule type" value="Genomic_DNA"/>
</dbReference>
<protein>
    <submittedName>
        <fullName evidence="1">Uncharacterized protein</fullName>
    </submittedName>
</protein>
<sequence length="38" mass="4660">MILIWHGVVCDAFFALRKWRKKRVQSRNEIKISYIQKP</sequence>
<dbReference type="AlphaFoldDB" id="A0A6B7PWQ4"/>
<reference evidence="1" key="1">
    <citation type="submission" date="2019-08" db="EMBL/GenBank/DDBJ databases">
        <authorList>
            <person name="Zhou D."/>
            <person name="Chen F."/>
        </authorList>
    </citation>
    <scope>NUCLEOTIDE SEQUENCE</scope>
    <source>
        <strain evidence="1">150716811</strain>
        <plasmid evidence="1">p716811-VIM</plasmid>
    </source>
</reference>
<geneLocation type="plasmid" evidence="1">
    <name>p716811-VIM</name>
</geneLocation>
<proteinExistence type="predicted"/>
<evidence type="ECO:0000313" key="1">
    <source>
        <dbReference type="EMBL" id="QFX76646.1"/>
    </source>
</evidence>
<accession>A0A6B7PWQ4</accession>
<keyword evidence="1" id="KW-0614">Plasmid</keyword>
<name>A0A6B7PWQ4_PSEPU</name>
<organism evidence="1">
    <name type="scientific">Pseudomonas putida</name>
    <name type="common">Arthrobacter siderocapsulatus</name>
    <dbReference type="NCBI Taxonomy" id="303"/>
    <lineage>
        <taxon>Bacteria</taxon>
        <taxon>Pseudomonadati</taxon>
        <taxon>Pseudomonadota</taxon>
        <taxon>Gammaproteobacteria</taxon>
        <taxon>Pseudomonadales</taxon>
        <taxon>Pseudomonadaceae</taxon>
        <taxon>Pseudomonas</taxon>
    </lineage>
</organism>